<proteinExistence type="predicted"/>
<dbReference type="Proteomes" id="UP001148313">
    <property type="component" value="Unassembled WGS sequence"/>
</dbReference>
<accession>A0ABT4VIP9</accession>
<name>A0ABT4VIP9_9HYPH</name>
<evidence type="ECO:0000313" key="1">
    <source>
        <dbReference type="EMBL" id="MDA4844012.1"/>
    </source>
</evidence>
<dbReference type="PROSITE" id="PS51257">
    <property type="entry name" value="PROKAR_LIPOPROTEIN"/>
    <property type="match status" value="1"/>
</dbReference>
<evidence type="ECO:0008006" key="3">
    <source>
        <dbReference type="Google" id="ProtNLM"/>
    </source>
</evidence>
<gene>
    <name evidence="1" type="ORF">OOZ53_01565</name>
</gene>
<comment type="caution">
    <text evidence="1">The sequence shown here is derived from an EMBL/GenBank/DDBJ whole genome shotgun (WGS) entry which is preliminary data.</text>
</comment>
<dbReference type="RefSeq" id="WP_271087532.1">
    <property type="nucleotide sequence ID" value="NZ_JAPJZH010000001.1"/>
</dbReference>
<evidence type="ECO:0000313" key="2">
    <source>
        <dbReference type="Proteomes" id="UP001148313"/>
    </source>
</evidence>
<protein>
    <recommendedName>
        <fullName evidence="3">Lipoprotein</fullName>
    </recommendedName>
</protein>
<sequence length="240" mass="26565">MVKFCRGAGRRTTLLAGVLATSFALTGCFSIGKHYFGTAGPLEAAGPACSAINQQAVYEAAFFELMRYDGTVFSRQSIDYRNVSEKEIIAIDQAFARNLLRNNSVMAEPSPTVTGRCRITFKIETYTVSFKAGRTPMHYRVEYSMRNGQIENICLGLNLREYDAESLLSNPLMTLKPELFPNLSRDAIVTKNVLYDGDDGQSYEVSDSLAKQKVLGSPCFDAAGQLTGYKQLYPELAEKK</sequence>
<organism evidence="1 2">
    <name type="scientific">Hoeflea poritis</name>
    <dbReference type="NCBI Taxonomy" id="2993659"/>
    <lineage>
        <taxon>Bacteria</taxon>
        <taxon>Pseudomonadati</taxon>
        <taxon>Pseudomonadota</taxon>
        <taxon>Alphaproteobacteria</taxon>
        <taxon>Hyphomicrobiales</taxon>
        <taxon>Rhizobiaceae</taxon>
        <taxon>Hoeflea</taxon>
    </lineage>
</organism>
<dbReference type="EMBL" id="JAPJZH010000001">
    <property type="protein sequence ID" value="MDA4844012.1"/>
    <property type="molecule type" value="Genomic_DNA"/>
</dbReference>
<keyword evidence="2" id="KW-1185">Reference proteome</keyword>
<reference evidence="1" key="1">
    <citation type="submission" date="2022-11" db="EMBL/GenBank/DDBJ databases">
        <title>Hoeflea poritis sp. nov., isolated from scleractinian coral Porites lutea.</title>
        <authorList>
            <person name="Zhang G."/>
            <person name="Wei Q."/>
            <person name="Cai L."/>
        </authorList>
    </citation>
    <scope>NUCLEOTIDE SEQUENCE</scope>
    <source>
        <strain evidence="1">E7-10</strain>
    </source>
</reference>